<dbReference type="AlphaFoldDB" id="G7GZW7"/>
<dbReference type="Pfam" id="PF01850">
    <property type="entry name" value="PIN"/>
    <property type="match status" value="1"/>
</dbReference>
<comment type="function">
    <text evidence="6">Toxic component of a toxin-antitoxin (TA) system. An RNase.</text>
</comment>
<protein>
    <recommendedName>
        <fullName evidence="6">Ribonuclease VapC</fullName>
        <shortName evidence="6">RNase VapC</shortName>
        <ecNumber evidence="6">3.1.-.-</ecNumber>
    </recommendedName>
    <alternativeName>
        <fullName evidence="6">Toxin VapC</fullName>
    </alternativeName>
</protein>
<evidence type="ECO:0000256" key="2">
    <source>
        <dbReference type="ARBA" id="ARBA00022722"/>
    </source>
</evidence>
<dbReference type="InterPro" id="IPR044153">
    <property type="entry name" value="PIN_Pae0151-like"/>
</dbReference>
<keyword evidence="3 6" id="KW-0479">Metal-binding</keyword>
<feature type="binding site" evidence="6">
    <location>
        <position position="97"/>
    </location>
    <ligand>
        <name>Mg(2+)</name>
        <dbReference type="ChEBI" id="CHEBI:18420"/>
    </ligand>
</feature>
<dbReference type="RefSeq" id="WP_007321219.1">
    <property type="nucleotide sequence ID" value="NZ_BAEE01000029.1"/>
</dbReference>
<keyword evidence="9" id="KW-1185">Reference proteome</keyword>
<feature type="binding site" evidence="6">
    <location>
        <position position="6"/>
    </location>
    <ligand>
        <name>Mg(2+)</name>
        <dbReference type="ChEBI" id="CHEBI:18420"/>
    </ligand>
</feature>
<keyword evidence="4 6" id="KW-0378">Hydrolase</keyword>
<dbReference type="GO" id="GO:0090729">
    <property type="term" value="F:toxin activity"/>
    <property type="evidence" value="ECO:0007669"/>
    <property type="project" value="UniProtKB-KW"/>
</dbReference>
<dbReference type="Gene3D" id="3.40.50.1010">
    <property type="entry name" value="5'-nuclease"/>
    <property type="match status" value="1"/>
</dbReference>
<dbReference type="InterPro" id="IPR029060">
    <property type="entry name" value="PIN-like_dom_sf"/>
</dbReference>
<evidence type="ECO:0000256" key="4">
    <source>
        <dbReference type="ARBA" id="ARBA00022801"/>
    </source>
</evidence>
<dbReference type="OrthoDB" id="4377304at2"/>
<dbReference type="EC" id="3.1.-.-" evidence="6"/>
<comment type="caution">
    <text evidence="8">The sequence shown here is derived from an EMBL/GenBank/DDBJ whole genome shotgun (WGS) entry which is preliminary data.</text>
</comment>
<evidence type="ECO:0000313" key="8">
    <source>
        <dbReference type="EMBL" id="GAB09142.1"/>
    </source>
</evidence>
<dbReference type="PANTHER" id="PTHR35901:SF1">
    <property type="entry name" value="EXONUCLEASE VAPC9"/>
    <property type="match status" value="1"/>
</dbReference>
<keyword evidence="1 6" id="KW-1277">Toxin-antitoxin system</keyword>
<name>G7GZW7_9ACTN</name>
<dbReference type="EMBL" id="BAEE01000029">
    <property type="protein sequence ID" value="GAB09142.1"/>
    <property type="molecule type" value="Genomic_DNA"/>
</dbReference>
<dbReference type="InterPro" id="IPR002716">
    <property type="entry name" value="PIN_dom"/>
</dbReference>
<dbReference type="STRING" id="1073574.GOARA_029_00060"/>
<comment type="similarity">
    <text evidence="6">Belongs to the PINc/VapC protein family.</text>
</comment>
<evidence type="ECO:0000259" key="7">
    <source>
        <dbReference type="Pfam" id="PF01850"/>
    </source>
</evidence>
<reference evidence="8 9" key="1">
    <citation type="submission" date="2011-11" db="EMBL/GenBank/DDBJ databases">
        <title>Whole genome shotgun sequence of Gordonia araii NBRC 100433.</title>
        <authorList>
            <person name="Yoshida Y."/>
            <person name="Hosoyama A."/>
            <person name="Tsuchikane K."/>
            <person name="Katsumata H."/>
            <person name="Yamazaki S."/>
            <person name="Fujita N."/>
        </authorList>
    </citation>
    <scope>NUCLEOTIDE SEQUENCE [LARGE SCALE GENOMIC DNA]</scope>
    <source>
        <strain evidence="8 9">NBRC 100433</strain>
    </source>
</reference>
<accession>G7GZW7</accession>
<feature type="domain" description="PIN" evidence="7">
    <location>
        <begin position="4"/>
        <end position="121"/>
    </location>
</feature>
<dbReference type="HAMAP" id="MF_00265">
    <property type="entry name" value="VapC_Nob1"/>
    <property type="match status" value="1"/>
</dbReference>
<dbReference type="GO" id="GO:0000287">
    <property type="term" value="F:magnesium ion binding"/>
    <property type="evidence" value="ECO:0007669"/>
    <property type="project" value="UniProtKB-UniRule"/>
</dbReference>
<proteinExistence type="inferred from homology"/>
<dbReference type="Proteomes" id="UP000035088">
    <property type="component" value="Unassembled WGS sequence"/>
</dbReference>
<dbReference type="GO" id="GO:0016787">
    <property type="term" value="F:hydrolase activity"/>
    <property type="evidence" value="ECO:0007669"/>
    <property type="project" value="UniProtKB-KW"/>
</dbReference>
<sequence length="134" mass="15444">MRLVLDASVLTEVLIASPIGTRLQPDLYSYEGALHLPHLADVETMSVLSRLARRQVLTEDRARQATQELRVFPARRWPADALMLRIWDLRKNLTPYDANYVALAEVLDAEFWTRDARLYRAISEHSRCRGRLIG</sequence>
<dbReference type="PANTHER" id="PTHR35901">
    <property type="entry name" value="RIBONUCLEASE VAPC3"/>
    <property type="match status" value="1"/>
</dbReference>
<gene>
    <name evidence="6" type="primary">vapC</name>
    <name evidence="8" type="ORF">GOARA_029_00060</name>
</gene>
<keyword evidence="2 6" id="KW-0540">Nuclease</keyword>
<dbReference type="CDD" id="cd09873">
    <property type="entry name" value="PIN_Pae0151-like"/>
    <property type="match status" value="1"/>
</dbReference>
<keyword evidence="5 6" id="KW-0460">Magnesium</keyword>
<dbReference type="SUPFAM" id="SSF88723">
    <property type="entry name" value="PIN domain-like"/>
    <property type="match status" value="1"/>
</dbReference>
<organism evidence="8 9">
    <name type="scientific">Gordonia araii NBRC 100433</name>
    <dbReference type="NCBI Taxonomy" id="1073574"/>
    <lineage>
        <taxon>Bacteria</taxon>
        <taxon>Bacillati</taxon>
        <taxon>Actinomycetota</taxon>
        <taxon>Actinomycetes</taxon>
        <taxon>Mycobacteriales</taxon>
        <taxon>Gordoniaceae</taxon>
        <taxon>Gordonia</taxon>
    </lineage>
</organism>
<evidence type="ECO:0000256" key="6">
    <source>
        <dbReference type="HAMAP-Rule" id="MF_00265"/>
    </source>
</evidence>
<evidence type="ECO:0000256" key="1">
    <source>
        <dbReference type="ARBA" id="ARBA00022649"/>
    </source>
</evidence>
<keyword evidence="6" id="KW-0800">Toxin</keyword>
<evidence type="ECO:0000313" key="9">
    <source>
        <dbReference type="Proteomes" id="UP000035088"/>
    </source>
</evidence>
<dbReference type="GO" id="GO:0004540">
    <property type="term" value="F:RNA nuclease activity"/>
    <property type="evidence" value="ECO:0007669"/>
    <property type="project" value="InterPro"/>
</dbReference>
<comment type="cofactor">
    <cofactor evidence="6">
        <name>Mg(2+)</name>
        <dbReference type="ChEBI" id="CHEBI:18420"/>
    </cofactor>
</comment>
<dbReference type="InterPro" id="IPR051619">
    <property type="entry name" value="TypeII_TA_RNase_PINc/VapC"/>
</dbReference>
<evidence type="ECO:0000256" key="5">
    <source>
        <dbReference type="ARBA" id="ARBA00022842"/>
    </source>
</evidence>
<evidence type="ECO:0000256" key="3">
    <source>
        <dbReference type="ARBA" id="ARBA00022723"/>
    </source>
</evidence>
<dbReference type="InterPro" id="IPR022907">
    <property type="entry name" value="VapC_family"/>
</dbReference>